<feature type="domain" description="Core-binding (CB)" evidence="7">
    <location>
        <begin position="64"/>
        <end position="142"/>
    </location>
</feature>
<dbReference type="SUPFAM" id="SSF56349">
    <property type="entry name" value="DNA breaking-rejoining enzymes"/>
    <property type="match status" value="1"/>
</dbReference>
<name>A0A1I0FVL3_9PROT</name>
<keyword evidence="9" id="KW-1185">Reference proteome</keyword>
<evidence type="ECO:0000313" key="8">
    <source>
        <dbReference type="EMBL" id="SET61705.1"/>
    </source>
</evidence>
<dbReference type="InterPro" id="IPR050090">
    <property type="entry name" value="Tyrosine_recombinase_XerCD"/>
</dbReference>
<dbReference type="Proteomes" id="UP000199345">
    <property type="component" value="Unassembled WGS sequence"/>
</dbReference>
<accession>A0A1I0FVL3</accession>
<keyword evidence="4" id="KW-0233">DNA recombination</keyword>
<organism evidence="8 9">
    <name type="scientific">Nitrosomonas marina</name>
    <dbReference type="NCBI Taxonomy" id="917"/>
    <lineage>
        <taxon>Bacteria</taxon>
        <taxon>Pseudomonadati</taxon>
        <taxon>Pseudomonadota</taxon>
        <taxon>Betaproteobacteria</taxon>
        <taxon>Nitrosomonadales</taxon>
        <taxon>Nitrosomonadaceae</taxon>
        <taxon>Nitrosomonas</taxon>
    </lineage>
</organism>
<dbReference type="GO" id="GO:0003677">
    <property type="term" value="F:DNA binding"/>
    <property type="evidence" value="ECO:0007669"/>
    <property type="project" value="UniProtKB-UniRule"/>
</dbReference>
<dbReference type="InterPro" id="IPR011010">
    <property type="entry name" value="DNA_brk_join_enz"/>
</dbReference>
<evidence type="ECO:0000259" key="7">
    <source>
        <dbReference type="PROSITE" id="PS51900"/>
    </source>
</evidence>
<dbReference type="InterPro" id="IPR044068">
    <property type="entry name" value="CB"/>
</dbReference>
<dbReference type="AlphaFoldDB" id="A0A1I0FVL3"/>
<dbReference type="EMBL" id="FOIA01000045">
    <property type="protein sequence ID" value="SET61705.1"/>
    <property type="molecule type" value="Genomic_DNA"/>
</dbReference>
<dbReference type="CDD" id="cd00796">
    <property type="entry name" value="INT_Rci_Hp1_C"/>
    <property type="match status" value="1"/>
</dbReference>
<dbReference type="InterPro" id="IPR013762">
    <property type="entry name" value="Integrase-like_cat_sf"/>
</dbReference>
<dbReference type="Pfam" id="PF00589">
    <property type="entry name" value="Phage_integrase"/>
    <property type="match status" value="1"/>
</dbReference>
<dbReference type="OrthoDB" id="662444at2"/>
<feature type="domain" description="Tyr recombinase" evidence="6">
    <location>
        <begin position="162"/>
        <end position="329"/>
    </location>
</feature>
<dbReference type="InterPro" id="IPR002104">
    <property type="entry name" value="Integrase_catalytic"/>
</dbReference>
<dbReference type="InterPro" id="IPR010998">
    <property type="entry name" value="Integrase_recombinase_N"/>
</dbReference>
<dbReference type="PROSITE" id="PS51900">
    <property type="entry name" value="CB"/>
    <property type="match status" value="1"/>
</dbReference>
<evidence type="ECO:0000256" key="4">
    <source>
        <dbReference type="ARBA" id="ARBA00023172"/>
    </source>
</evidence>
<proteinExistence type="inferred from homology"/>
<evidence type="ECO:0000313" key="9">
    <source>
        <dbReference type="Proteomes" id="UP000199345"/>
    </source>
</evidence>
<protein>
    <submittedName>
        <fullName evidence="8">Site-specific recombinase XerD</fullName>
    </submittedName>
</protein>
<gene>
    <name evidence="8" type="ORF">SAMN05216326_1454</name>
</gene>
<dbReference type="GO" id="GO:0006310">
    <property type="term" value="P:DNA recombination"/>
    <property type="evidence" value="ECO:0007669"/>
    <property type="project" value="UniProtKB-KW"/>
</dbReference>
<dbReference type="PROSITE" id="PS51898">
    <property type="entry name" value="TYR_RECOMBINASE"/>
    <property type="match status" value="1"/>
</dbReference>
<keyword evidence="2" id="KW-0229">DNA integration</keyword>
<evidence type="ECO:0000259" key="6">
    <source>
        <dbReference type="PROSITE" id="PS51898"/>
    </source>
</evidence>
<evidence type="ECO:0000256" key="3">
    <source>
        <dbReference type="ARBA" id="ARBA00023125"/>
    </source>
</evidence>
<evidence type="ECO:0000256" key="2">
    <source>
        <dbReference type="ARBA" id="ARBA00022908"/>
    </source>
</evidence>
<dbReference type="PANTHER" id="PTHR30349:SF64">
    <property type="entry name" value="PROPHAGE INTEGRASE INTD-RELATED"/>
    <property type="match status" value="1"/>
</dbReference>
<keyword evidence="3 5" id="KW-0238">DNA-binding</keyword>
<evidence type="ECO:0000256" key="5">
    <source>
        <dbReference type="PROSITE-ProRule" id="PRU01248"/>
    </source>
</evidence>
<reference evidence="9" key="1">
    <citation type="submission" date="2016-10" db="EMBL/GenBank/DDBJ databases">
        <authorList>
            <person name="Varghese N."/>
            <person name="Submissions S."/>
        </authorList>
    </citation>
    <scope>NUCLEOTIDE SEQUENCE [LARGE SCALE GENOMIC DNA]</scope>
    <source>
        <strain evidence="9">Nm71</strain>
    </source>
</reference>
<dbReference type="Gene3D" id="1.10.443.10">
    <property type="entry name" value="Intergrase catalytic core"/>
    <property type="match status" value="1"/>
</dbReference>
<dbReference type="GO" id="GO:0015074">
    <property type="term" value="P:DNA integration"/>
    <property type="evidence" value="ECO:0007669"/>
    <property type="project" value="UniProtKB-KW"/>
</dbReference>
<comment type="similarity">
    <text evidence="1">Belongs to the 'phage' integrase family.</text>
</comment>
<sequence>MAQTQEGVYRRKDSRFWWIATTLPNGKRIRQSAGTTHRQDAEALLAKIRLEAFREHHFGIKPQRTWQEAVIRYLAVKASLKSYRDVQRICRMLDPYLGTLTLNQINGDMIWFVVQERLKQGNTPATVNRYLALIRNLLKIARDEWQWIDSIPKIRLLPGEVERDRWLSREEADRLIDAAPEHLAALIRFALATGCRAREITGLEWNRVDLNRCTAWLNQTKNGTPRGVPLNKDAITVLQEQSGKHEQYCFTYRGNPIRWDLTNTAWTNAIKKAGIEDFRFHDLRHTWASWHRQAGTSCDELKDLGGWKSRNMVDRYAKFATENLAFAASRIESTRDSKVIPLSRLCHVKHADEQDKSDKPLNMLAP</sequence>
<dbReference type="PANTHER" id="PTHR30349">
    <property type="entry name" value="PHAGE INTEGRASE-RELATED"/>
    <property type="match status" value="1"/>
</dbReference>
<dbReference type="Gene3D" id="1.10.150.130">
    <property type="match status" value="1"/>
</dbReference>
<evidence type="ECO:0000256" key="1">
    <source>
        <dbReference type="ARBA" id="ARBA00008857"/>
    </source>
</evidence>